<dbReference type="InterPro" id="IPR020845">
    <property type="entry name" value="AMP-binding_CS"/>
</dbReference>
<feature type="domain" description="AMP-binding enzyme C-terminal" evidence="8">
    <location>
        <begin position="545"/>
        <end position="623"/>
    </location>
</feature>
<dbReference type="NCBIfam" id="NF001208">
    <property type="entry name" value="PRK00174.1"/>
    <property type="match status" value="1"/>
</dbReference>
<feature type="domain" description="AMP-dependent synthetase/ligase" evidence="7">
    <location>
        <begin position="96"/>
        <end position="484"/>
    </location>
</feature>
<evidence type="ECO:0000256" key="5">
    <source>
        <dbReference type="ARBA" id="ARBA00022990"/>
    </source>
</evidence>
<evidence type="ECO:0000259" key="8">
    <source>
        <dbReference type="Pfam" id="PF13193"/>
    </source>
</evidence>
<dbReference type="PROSITE" id="PS00455">
    <property type="entry name" value="AMP_BINDING"/>
    <property type="match status" value="1"/>
</dbReference>
<dbReference type="EC" id="6.2.1.1" evidence="6"/>
<dbReference type="InterPro" id="IPR042099">
    <property type="entry name" value="ANL_N_sf"/>
</dbReference>
<evidence type="ECO:0000313" key="11">
    <source>
        <dbReference type="Proteomes" id="UP000189670"/>
    </source>
</evidence>
<sequence>MAIIEKAGKYFPDDAFVSKAHIKTFDAYQDLYNKSINDPDTFWRDISKELFWYSPPENILDYNFDINQGKVFHEWFKGGYTNVCYNALDRHLSSATRNRAAIMWQGEQDYEMQVLTYQMLHREVCRFANVLKKKGLKKGDRVSLYMPMVWQLPVAMLACARLGLPHSVIFGGFSADALMHRIQESQSKVLITVDQSVRNGKFFDLKANADKAVKECPSIESIIVVQRTGQKVSWNDKLDSWWHDEIEASDISDECPCEKMEAEDMLFILYTSGSTGKPKGQVHTTGGYMVYTYLTQKLIFDLQPETIYWCMADIGWVTGHSYIVYGPLLNGTTTFMYEGTPLYPKPDRAWELIERYGINICYTAPTAIRALSRQGEEWPKKRNLSSLRLLGTVGEPINPEAWLWYHRNIGNENCPIVDTWWQTETGGILISPIPGAMATKPSAATFPFFGVKPHVANPGMDNAEDRGKPMPTGQTGHLCIEKPWPGLSRTIYGDHSRWESTYFSQYPGMYFTGDGCLVDEEGYHFLQGRVDDVINVSGHRISTAEVESALVLHQKVAEAAAAGIPDAVKGQGIYVFVTLTVGIEPTDNLKKELIKHVRKEIGAIATPDKLQFAPSLPKTRSGKIMRRILRKIAEDRASELGDISTLEDSQVVQTLVEGRVA</sequence>
<dbReference type="InterPro" id="IPR000873">
    <property type="entry name" value="AMP-dep_synth/lig_dom"/>
</dbReference>
<dbReference type="Pfam" id="PF00501">
    <property type="entry name" value="AMP-binding"/>
    <property type="match status" value="1"/>
</dbReference>
<dbReference type="Proteomes" id="UP000189670">
    <property type="component" value="Unassembled WGS sequence"/>
</dbReference>
<dbReference type="InterPro" id="IPR011904">
    <property type="entry name" value="Ac_CoA_lig"/>
</dbReference>
<protein>
    <recommendedName>
        <fullName evidence="6">Acetate--CoA ligase</fullName>
        <ecNumber evidence="6">6.2.1.1</ecNumber>
    </recommendedName>
</protein>
<dbReference type="Pfam" id="PF13193">
    <property type="entry name" value="AMP-binding_C"/>
    <property type="match status" value="1"/>
</dbReference>
<gene>
    <name evidence="10" type="primary">acsA</name>
    <name evidence="10" type="ORF">OMM_02103</name>
</gene>
<dbReference type="Gene3D" id="3.30.300.30">
    <property type="match status" value="1"/>
</dbReference>
<dbReference type="CDD" id="cd05966">
    <property type="entry name" value="ACS"/>
    <property type="match status" value="1"/>
</dbReference>
<dbReference type="PANTHER" id="PTHR24095">
    <property type="entry name" value="ACETYL-COENZYME A SYNTHETASE"/>
    <property type="match status" value="1"/>
</dbReference>
<dbReference type="Gene3D" id="3.40.50.12780">
    <property type="entry name" value="N-terminal domain of ligase-like"/>
    <property type="match status" value="1"/>
</dbReference>
<dbReference type="EMBL" id="ATBP01000205">
    <property type="protein sequence ID" value="ETR71930.1"/>
    <property type="molecule type" value="Genomic_DNA"/>
</dbReference>
<dbReference type="InterPro" id="IPR025110">
    <property type="entry name" value="AMP-bd_C"/>
</dbReference>
<dbReference type="InterPro" id="IPR045851">
    <property type="entry name" value="AMP-bd_C_sf"/>
</dbReference>
<keyword evidence="2" id="KW-0436">Ligase</keyword>
<evidence type="ECO:0000256" key="1">
    <source>
        <dbReference type="ARBA" id="ARBA00006432"/>
    </source>
</evidence>
<accession>A0A1V1PAT3</accession>
<dbReference type="AlphaFoldDB" id="A0A1V1PAT3"/>
<dbReference type="NCBIfam" id="TIGR02188">
    <property type="entry name" value="Ac_CoA_lig_AcsA"/>
    <property type="match status" value="1"/>
</dbReference>
<dbReference type="PANTHER" id="PTHR24095:SF14">
    <property type="entry name" value="ACETYL-COENZYME A SYNTHETASE 1"/>
    <property type="match status" value="1"/>
</dbReference>
<name>A0A1V1PAT3_9BACT</name>
<feature type="domain" description="Acetyl-coenzyme A synthetase N-terminal" evidence="9">
    <location>
        <begin position="28"/>
        <end position="87"/>
    </location>
</feature>
<evidence type="ECO:0000259" key="9">
    <source>
        <dbReference type="Pfam" id="PF16177"/>
    </source>
</evidence>
<dbReference type="Pfam" id="PF16177">
    <property type="entry name" value="ACAS_N"/>
    <property type="match status" value="1"/>
</dbReference>
<evidence type="ECO:0000259" key="7">
    <source>
        <dbReference type="Pfam" id="PF00501"/>
    </source>
</evidence>
<evidence type="ECO:0000256" key="3">
    <source>
        <dbReference type="ARBA" id="ARBA00022741"/>
    </source>
</evidence>
<dbReference type="GO" id="GO:0003987">
    <property type="term" value="F:acetate-CoA ligase activity"/>
    <property type="evidence" value="ECO:0007669"/>
    <property type="project" value="UniProtKB-UniRule"/>
</dbReference>
<reference evidence="11" key="1">
    <citation type="submission" date="2012-11" db="EMBL/GenBank/DDBJ databases">
        <authorList>
            <person name="Lucero-Rivera Y.E."/>
            <person name="Tovar-Ramirez D."/>
        </authorList>
    </citation>
    <scope>NUCLEOTIDE SEQUENCE [LARGE SCALE GENOMIC DNA]</scope>
    <source>
        <strain evidence="11">Araruama</strain>
    </source>
</reference>
<dbReference type="GO" id="GO:0005829">
    <property type="term" value="C:cytosol"/>
    <property type="evidence" value="ECO:0007669"/>
    <property type="project" value="TreeGrafter"/>
</dbReference>
<dbReference type="GO" id="GO:0016208">
    <property type="term" value="F:AMP binding"/>
    <property type="evidence" value="ECO:0007669"/>
    <property type="project" value="InterPro"/>
</dbReference>
<keyword evidence="4" id="KW-0067">ATP-binding</keyword>
<dbReference type="GO" id="GO:0019427">
    <property type="term" value="P:acetyl-CoA biosynthetic process from acetate"/>
    <property type="evidence" value="ECO:0007669"/>
    <property type="project" value="UniProtKB-UniRule"/>
</dbReference>
<organism evidence="10 11">
    <name type="scientific">Candidatus Magnetoglobus multicellularis str. Araruama</name>
    <dbReference type="NCBI Taxonomy" id="890399"/>
    <lineage>
        <taxon>Bacteria</taxon>
        <taxon>Pseudomonadati</taxon>
        <taxon>Thermodesulfobacteriota</taxon>
        <taxon>Desulfobacteria</taxon>
        <taxon>Desulfobacterales</taxon>
        <taxon>Desulfobacteraceae</taxon>
        <taxon>Candidatus Magnetoglobus</taxon>
    </lineage>
</organism>
<dbReference type="InterPro" id="IPR032387">
    <property type="entry name" value="ACAS_N"/>
</dbReference>
<evidence type="ECO:0000256" key="6">
    <source>
        <dbReference type="NCBIfam" id="TIGR02188"/>
    </source>
</evidence>
<dbReference type="FunFam" id="3.30.300.30:FF:000004">
    <property type="entry name" value="Acetyl-coenzyme A synthetase"/>
    <property type="match status" value="1"/>
</dbReference>
<keyword evidence="5" id="KW-0007">Acetylation</keyword>
<evidence type="ECO:0000313" key="10">
    <source>
        <dbReference type="EMBL" id="ETR71930.1"/>
    </source>
</evidence>
<keyword evidence="3" id="KW-0547">Nucleotide-binding</keyword>
<proteinExistence type="inferred from homology"/>
<comment type="similarity">
    <text evidence="1">Belongs to the ATP-dependent AMP-binding enzyme family.</text>
</comment>
<dbReference type="FunFam" id="3.40.50.12780:FF:000001">
    <property type="entry name" value="Acetyl-coenzyme A synthetase"/>
    <property type="match status" value="1"/>
</dbReference>
<evidence type="ECO:0000256" key="2">
    <source>
        <dbReference type="ARBA" id="ARBA00022598"/>
    </source>
</evidence>
<dbReference type="GO" id="GO:0005524">
    <property type="term" value="F:ATP binding"/>
    <property type="evidence" value="ECO:0007669"/>
    <property type="project" value="UniProtKB-KW"/>
</dbReference>
<evidence type="ECO:0000256" key="4">
    <source>
        <dbReference type="ARBA" id="ARBA00022840"/>
    </source>
</evidence>
<dbReference type="SUPFAM" id="SSF56801">
    <property type="entry name" value="Acetyl-CoA synthetase-like"/>
    <property type="match status" value="1"/>
</dbReference>
<comment type="caution">
    <text evidence="10">The sequence shown here is derived from an EMBL/GenBank/DDBJ whole genome shotgun (WGS) entry which is preliminary data.</text>
</comment>